<dbReference type="PANTHER" id="PTHR22617">
    <property type="entry name" value="CHEMOTAXIS SENSOR HISTIDINE KINASE-RELATED"/>
    <property type="match status" value="1"/>
</dbReference>
<comment type="caution">
    <text evidence="2">The sequence shown here is derived from an EMBL/GenBank/DDBJ whole genome shotgun (WGS) entry which is preliminary data.</text>
</comment>
<dbReference type="InterPro" id="IPR039315">
    <property type="entry name" value="CheW"/>
</dbReference>
<gene>
    <name evidence="2" type="ORF">GCM10011396_28280</name>
</gene>
<dbReference type="PROSITE" id="PS50851">
    <property type="entry name" value="CHEW"/>
    <property type="match status" value="1"/>
</dbReference>
<dbReference type="GO" id="GO:0005829">
    <property type="term" value="C:cytosol"/>
    <property type="evidence" value="ECO:0007669"/>
    <property type="project" value="TreeGrafter"/>
</dbReference>
<proteinExistence type="predicted"/>
<sequence>MGGEGSSKVSFLICRDDSRLYAFALPDVVETMRPLSTQALQGMPSFLLGISLIRGVMLPVIQLSRLFGLSLAEQPLPADAPPARYVTLRLGQRQLAVAVQEVLGVRPIDDTHLALMPALLQEVAAETISAISVLDTELLLVLRAAHLLPEALWLELERGAEVRVQDRAEHE</sequence>
<dbReference type="GO" id="GO:0007165">
    <property type="term" value="P:signal transduction"/>
    <property type="evidence" value="ECO:0007669"/>
    <property type="project" value="InterPro"/>
</dbReference>
<protein>
    <recommendedName>
        <fullName evidence="1">CheW-like domain-containing protein</fullName>
    </recommendedName>
</protein>
<dbReference type="SUPFAM" id="SSF50341">
    <property type="entry name" value="CheW-like"/>
    <property type="match status" value="1"/>
</dbReference>
<feature type="domain" description="CheW-like" evidence="1">
    <location>
        <begin position="8"/>
        <end position="153"/>
    </location>
</feature>
<name>A0A916UMW7_9BURK</name>
<dbReference type="GO" id="GO:0006935">
    <property type="term" value="P:chemotaxis"/>
    <property type="evidence" value="ECO:0007669"/>
    <property type="project" value="InterPro"/>
</dbReference>
<evidence type="ECO:0000259" key="1">
    <source>
        <dbReference type="PROSITE" id="PS50851"/>
    </source>
</evidence>
<dbReference type="Gene3D" id="2.30.30.40">
    <property type="entry name" value="SH3 Domains"/>
    <property type="match status" value="1"/>
</dbReference>
<dbReference type="Gene3D" id="2.40.50.180">
    <property type="entry name" value="CheA-289, Domain 4"/>
    <property type="match status" value="1"/>
</dbReference>
<dbReference type="Pfam" id="PF01584">
    <property type="entry name" value="CheW"/>
    <property type="match status" value="1"/>
</dbReference>
<dbReference type="InterPro" id="IPR002545">
    <property type="entry name" value="CheW-lke_dom"/>
</dbReference>
<organism evidence="2 3">
    <name type="scientific">Undibacterium terreum</name>
    <dbReference type="NCBI Taxonomy" id="1224302"/>
    <lineage>
        <taxon>Bacteria</taxon>
        <taxon>Pseudomonadati</taxon>
        <taxon>Pseudomonadota</taxon>
        <taxon>Betaproteobacteria</taxon>
        <taxon>Burkholderiales</taxon>
        <taxon>Oxalobacteraceae</taxon>
        <taxon>Undibacterium</taxon>
    </lineage>
</organism>
<dbReference type="EMBL" id="BMED01000002">
    <property type="protein sequence ID" value="GGC79396.1"/>
    <property type="molecule type" value="Genomic_DNA"/>
</dbReference>
<dbReference type="InterPro" id="IPR036061">
    <property type="entry name" value="CheW-like_dom_sf"/>
</dbReference>
<dbReference type="PANTHER" id="PTHR22617:SF23">
    <property type="entry name" value="CHEMOTAXIS PROTEIN CHEW"/>
    <property type="match status" value="1"/>
</dbReference>
<accession>A0A916UMW7</accession>
<reference evidence="2" key="1">
    <citation type="journal article" date="2014" name="Int. J. Syst. Evol. Microbiol.">
        <title>Complete genome sequence of Corynebacterium casei LMG S-19264T (=DSM 44701T), isolated from a smear-ripened cheese.</title>
        <authorList>
            <consortium name="US DOE Joint Genome Institute (JGI-PGF)"/>
            <person name="Walter F."/>
            <person name="Albersmeier A."/>
            <person name="Kalinowski J."/>
            <person name="Ruckert C."/>
        </authorList>
    </citation>
    <scope>NUCLEOTIDE SEQUENCE</scope>
    <source>
        <strain evidence="2">CGMCC 1.10998</strain>
    </source>
</reference>
<evidence type="ECO:0000313" key="3">
    <source>
        <dbReference type="Proteomes" id="UP000637423"/>
    </source>
</evidence>
<evidence type="ECO:0000313" key="2">
    <source>
        <dbReference type="EMBL" id="GGC79396.1"/>
    </source>
</evidence>
<dbReference type="SMART" id="SM00260">
    <property type="entry name" value="CheW"/>
    <property type="match status" value="1"/>
</dbReference>
<keyword evidence="3" id="KW-1185">Reference proteome</keyword>
<dbReference type="Proteomes" id="UP000637423">
    <property type="component" value="Unassembled WGS sequence"/>
</dbReference>
<reference evidence="2" key="2">
    <citation type="submission" date="2020-09" db="EMBL/GenBank/DDBJ databases">
        <authorList>
            <person name="Sun Q."/>
            <person name="Zhou Y."/>
        </authorList>
    </citation>
    <scope>NUCLEOTIDE SEQUENCE</scope>
    <source>
        <strain evidence="2">CGMCC 1.10998</strain>
    </source>
</reference>
<dbReference type="RefSeq" id="WP_188566649.1">
    <property type="nucleotide sequence ID" value="NZ_BMED01000002.1"/>
</dbReference>
<dbReference type="AlphaFoldDB" id="A0A916UMW7"/>